<gene>
    <name evidence="1" type="ORF">EB796_007564</name>
</gene>
<evidence type="ECO:0000313" key="2">
    <source>
        <dbReference type="Proteomes" id="UP000593567"/>
    </source>
</evidence>
<keyword evidence="2" id="KW-1185">Reference proteome</keyword>
<name>A0A7J7K996_BUGNE</name>
<reference evidence="1" key="1">
    <citation type="submission" date="2020-06" db="EMBL/GenBank/DDBJ databases">
        <title>Draft genome of Bugula neritina, a colonial animal packing powerful symbionts and potential medicines.</title>
        <authorList>
            <person name="Rayko M."/>
        </authorList>
    </citation>
    <scope>NUCLEOTIDE SEQUENCE [LARGE SCALE GENOMIC DNA]</scope>
    <source>
        <strain evidence="1">Kwan_BN1</strain>
    </source>
</reference>
<organism evidence="1 2">
    <name type="scientific">Bugula neritina</name>
    <name type="common">Brown bryozoan</name>
    <name type="synonym">Sertularia neritina</name>
    <dbReference type="NCBI Taxonomy" id="10212"/>
    <lineage>
        <taxon>Eukaryota</taxon>
        <taxon>Metazoa</taxon>
        <taxon>Spiralia</taxon>
        <taxon>Lophotrochozoa</taxon>
        <taxon>Bryozoa</taxon>
        <taxon>Gymnolaemata</taxon>
        <taxon>Cheilostomatida</taxon>
        <taxon>Flustrina</taxon>
        <taxon>Buguloidea</taxon>
        <taxon>Bugulidae</taxon>
        <taxon>Bugula</taxon>
    </lineage>
</organism>
<dbReference type="AlphaFoldDB" id="A0A7J7K996"/>
<dbReference type="Proteomes" id="UP000593567">
    <property type="component" value="Unassembled WGS sequence"/>
</dbReference>
<sequence length="88" mass="9763">MCLLAASKYTPTAAKFPLCTSFCDGDNKSYLSSIDLYFRVFKRVSSRVVQPELISLTHASPVFPLCLSHFLHLSSKPTITSLINIQVP</sequence>
<protein>
    <submittedName>
        <fullName evidence="1">Uncharacterized protein</fullName>
    </submittedName>
</protein>
<proteinExistence type="predicted"/>
<accession>A0A7J7K996</accession>
<dbReference type="EMBL" id="VXIV02001147">
    <property type="protein sequence ID" value="KAF6034126.1"/>
    <property type="molecule type" value="Genomic_DNA"/>
</dbReference>
<evidence type="ECO:0000313" key="1">
    <source>
        <dbReference type="EMBL" id="KAF6034126.1"/>
    </source>
</evidence>
<comment type="caution">
    <text evidence="1">The sequence shown here is derived from an EMBL/GenBank/DDBJ whole genome shotgun (WGS) entry which is preliminary data.</text>
</comment>